<evidence type="ECO:0000259" key="7">
    <source>
        <dbReference type="Pfam" id="PF01425"/>
    </source>
</evidence>
<dbReference type="PROSITE" id="PS00571">
    <property type="entry name" value="AMIDASES"/>
    <property type="match status" value="1"/>
</dbReference>
<dbReference type="EMBL" id="MU001829">
    <property type="protein sequence ID" value="KAF2796505.1"/>
    <property type="molecule type" value="Genomic_DNA"/>
</dbReference>
<organism evidence="8 9">
    <name type="scientific">Melanomma pulvis-pyrius CBS 109.77</name>
    <dbReference type="NCBI Taxonomy" id="1314802"/>
    <lineage>
        <taxon>Eukaryota</taxon>
        <taxon>Fungi</taxon>
        <taxon>Dikarya</taxon>
        <taxon>Ascomycota</taxon>
        <taxon>Pezizomycotina</taxon>
        <taxon>Dothideomycetes</taxon>
        <taxon>Pleosporomycetidae</taxon>
        <taxon>Pleosporales</taxon>
        <taxon>Melanommataceae</taxon>
        <taxon>Melanomma</taxon>
    </lineage>
</organism>
<dbReference type="InterPro" id="IPR020556">
    <property type="entry name" value="Amidase_CS"/>
</dbReference>
<comment type="similarity">
    <text evidence="2">Belongs to the amidase family.</text>
</comment>
<evidence type="ECO:0000313" key="9">
    <source>
        <dbReference type="Proteomes" id="UP000799757"/>
    </source>
</evidence>
<dbReference type="Pfam" id="PF01425">
    <property type="entry name" value="Amidase"/>
    <property type="match status" value="1"/>
</dbReference>
<feature type="domain" description="Amidase" evidence="7">
    <location>
        <begin position="77"/>
        <end position="522"/>
    </location>
</feature>
<evidence type="ECO:0000256" key="4">
    <source>
        <dbReference type="ARBA" id="ARBA00022801"/>
    </source>
</evidence>
<dbReference type="Gene3D" id="3.90.1300.10">
    <property type="entry name" value="Amidase signature (AS) domain"/>
    <property type="match status" value="1"/>
</dbReference>
<feature type="binding site" evidence="6">
    <location>
        <position position="208"/>
    </location>
    <ligand>
        <name>substrate</name>
    </ligand>
</feature>
<evidence type="ECO:0000256" key="1">
    <source>
        <dbReference type="ARBA" id="ARBA00001311"/>
    </source>
</evidence>
<comment type="catalytic activity">
    <reaction evidence="1">
        <text>a monocarboxylic acid amide + H2O = a monocarboxylate + NH4(+)</text>
        <dbReference type="Rhea" id="RHEA:12020"/>
        <dbReference type="ChEBI" id="CHEBI:15377"/>
        <dbReference type="ChEBI" id="CHEBI:28938"/>
        <dbReference type="ChEBI" id="CHEBI:35757"/>
        <dbReference type="ChEBI" id="CHEBI:83628"/>
        <dbReference type="EC" id="3.5.1.4"/>
    </reaction>
</comment>
<evidence type="ECO:0000256" key="3">
    <source>
        <dbReference type="ARBA" id="ARBA00012922"/>
    </source>
</evidence>
<dbReference type="Proteomes" id="UP000799757">
    <property type="component" value="Unassembled WGS sequence"/>
</dbReference>
<dbReference type="InterPro" id="IPR036928">
    <property type="entry name" value="AS_sf"/>
</dbReference>
<dbReference type="PIRSF" id="PIRSF001221">
    <property type="entry name" value="Amidase_fungi"/>
    <property type="match status" value="1"/>
</dbReference>
<dbReference type="AlphaFoldDB" id="A0A6A6XKT9"/>
<dbReference type="OrthoDB" id="6428749at2759"/>
<feature type="active site" description="Charge relay system" evidence="5">
    <location>
        <position position="133"/>
    </location>
</feature>
<evidence type="ECO:0000256" key="6">
    <source>
        <dbReference type="PIRSR" id="PIRSR001221-2"/>
    </source>
</evidence>
<gene>
    <name evidence="8" type="ORF">K505DRAFT_271233</name>
</gene>
<keyword evidence="9" id="KW-1185">Reference proteome</keyword>
<reference evidence="8" key="1">
    <citation type="journal article" date="2020" name="Stud. Mycol.">
        <title>101 Dothideomycetes genomes: a test case for predicting lifestyles and emergence of pathogens.</title>
        <authorList>
            <person name="Haridas S."/>
            <person name="Albert R."/>
            <person name="Binder M."/>
            <person name="Bloem J."/>
            <person name="Labutti K."/>
            <person name="Salamov A."/>
            <person name="Andreopoulos B."/>
            <person name="Baker S."/>
            <person name="Barry K."/>
            <person name="Bills G."/>
            <person name="Bluhm B."/>
            <person name="Cannon C."/>
            <person name="Castanera R."/>
            <person name="Culley D."/>
            <person name="Daum C."/>
            <person name="Ezra D."/>
            <person name="Gonzalez J."/>
            <person name="Henrissat B."/>
            <person name="Kuo A."/>
            <person name="Liang C."/>
            <person name="Lipzen A."/>
            <person name="Lutzoni F."/>
            <person name="Magnuson J."/>
            <person name="Mondo S."/>
            <person name="Nolan M."/>
            <person name="Ohm R."/>
            <person name="Pangilinan J."/>
            <person name="Park H.-J."/>
            <person name="Ramirez L."/>
            <person name="Alfaro M."/>
            <person name="Sun H."/>
            <person name="Tritt A."/>
            <person name="Yoshinaga Y."/>
            <person name="Zwiers L.-H."/>
            <person name="Turgeon B."/>
            <person name="Goodwin S."/>
            <person name="Spatafora J."/>
            <person name="Crous P."/>
            <person name="Grigoriev I."/>
        </authorList>
    </citation>
    <scope>NUCLEOTIDE SEQUENCE</scope>
    <source>
        <strain evidence="8">CBS 109.77</strain>
    </source>
</reference>
<dbReference type="SUPFAM" id="SSF75304">
    <property type="entry name" value="Amidase signature (AS) enzymes"/>
    <property type="match status" value="1"/>
</dbReference>
<dbReference type="GO" id="GO:0004040">
    <property type="term" value="F:amidase activity"/>
    <property type="evidence" value="ECO:0007669"/>
    <property type="project" value="UniProtKB-EC"/>
</dbReference>
<proteinExistence type="inferred from homology"/>
<sequence length="535" mass="58161">MAQKWEEIAAAKRAELAEQIPPEYRIPQHLVPPASQLDVTKFPRESGWFSQTELEITESTATSIVGKIATRTWTSEEVTKAFCKRAAAAQQLTNCLSEIFFDEAVAIAKALDEHLRTTGKLVGPLHGLPISLKDNFNIVGKDSTVGFSSLVRKPAPYNATLVEILENAGAVRYVKTNVPTAMMIAESVNNVFGRTVNPLNRNLTSGGSSGGESALIAFGGSPLGVGTDIGGSLRIPAACTGIFTLRPSLGRFTTQRCASGLAGQEAVASVNGPMAKSLEDMILFAKTVVDSQPWLVDPKCLPIPWRAVEHKKKLKLAVLWSDGMVVPTPPVTRALKETVEKLKEAGHEIVEWDPVLHPQALKLLGEMFVADGGKSVEALLAPTDEPIRPEMIMYKEATELGVHAMWQLHLERSELQKKCLDQWMSYEGLDAILAPTTPFSSVAHSGFNYVGYTGVWNVVDYSCVSFPTGVFADKNKDKAIVNHTPLSDWCKDINSAYEPDLVDGMPVSLQLIAKRLEEEKVLAMTGTVLQALKPS</sequence>
<feature type="binding site" evidence="6">
    <location>
        <position position="182"/>
    </location>
    <ligand>
        <name>substrate</name>
    </ligand>
</feature>
<feature type="active site" description="Acyl-ester intermediate" evidence="5">
    <location>
        <position position="232"/>
    </location>
</feature>
<keyword evidence="4" id="KW-0378">Hydrolase</keyword>
<dbReference type="PANTHER" id="PTHR46072">
    <property type="entry name" value="AMIDASE-RELATED-RELATED"/>
    <property type="match status" value="1"/>
</dbReference>
<evidence type="ECO:0000256" key="5">
    <source>
        <dbReference type="PIRSR" id="PIRSR001221-1"/>
    </source>
</evidence>
<dbReference type="InterPro" id="IPR023631">
    <property type="entry name" value="Amidase_dom"/>
</dbReference>
<accession>A0A6A6XKT9</accession>
<dbReference type="EC" id="3.5.1.4" evidence="3"/>
<feature type="binding site" evidence="6">
    <location>
        <begin position="229"/>
        <end position="232"/>
    </location>
    <ligand>
        <name>substrate</name>
    </ligand>
</feature>
<evidence type="ECO:0000256" key="2">
    <source>
        <dbReference type="ARBA" id="ARBA00009199"/>
    </source>
</evidence>
<dbReference type="PANTHER" id="PTHR46072:SF11">
    <property type="entry name" value="AMIDASE-RELATED"/>
    <property type="match status" value="1"/>
</dbReference>
<feature type="active site" description="Charge relay system" evidence="5">
    <location>
        <position position="208"/>
    </location>
</feature>
<name>A0A6A6XKT9_9PLEO</name>
<protein>
    <recommendedName>
        <fullName evidence="3">amidase</fullName>
        <ecNumber evidence="3">3.5.1.4</ecNumber>
    </recommendedName>
</protein>
<evidence type="ECO:0000313" key="8">
    <source>
        <dbReference type="EMBL" id="KAF2796505.1"/>
    </source>
</evidence>